<sequence length="369" mass="41527">MKKFLYKHMLYIKVICVVIITYILMNLIDNIGYFTGVFEKFYGVIQPFVFGLIIAYVLTPIVKLFEKKLNFNRAISILCTYFIVIGVIAITSIYLFPKLYYSVEDFIEKIPYMSIELQEWINEFMKNDAIRSILDSGVLEFNPHTLIPKISEISAATLNMLLTSTVAFANSFVKFFFGFLVAIYILYDKEKIIYLFKKILFIIVKEERGISFIGVINNLHKMIGTYLGIKAIDSLIIAIMAFVGLNVLGSQYVLLLSVIVGITNMIPYFGPFIGIVTGFVINVFSSPIVALIILVFLLLLQQFDAWFLDPKLIGNKVGLSPLLVILAVTIGGGFYGIVGMILAAPVMSVIKIYAGKAINKYNFKSLGDK</sequence>
<dbReference type="KEGG" id="clt:CM240_1112"/>
<dbReference type="eggNOG" id="COG0628">
    <property type="taxonomic scope" value="Bacteria"/>
</dbReference>
<dbReference type="PANTHER" id="PTHR21716">
    <property type="entry name" value="TRANSMEMBRANE PROTEIN"/>
    <property type="match status" value="1"/>
</dbReference>
<gene>
    <name evidence="9" type="ORF">CM240_1112</name>
</gene>
<accession>W6RUE9</accession>
<comment type="subcellular location">
    <subcellularLocation>
        <location evidence="1">Cell membrane</location>
        <topology evidence="1">Multi-pass membrane protein</topology>
    </subcellularLocation>
</comment>
<feature type="transmembrane region" description="Helical" evidence="8">
    <location>
        <begin position="319"/>
        <end position="343"/>
    </location>
</feature>
<organism evidence="9 10">
    <name type="scientific">Clostridium bornimense</name>
    <dbReference type="NCBI Taxonomy" id="1216932"/>
    <lineage>
        <taxon>Bacteria</taxon>
        <taxon>Bacillati</taxon>
        <taxon>Bacillota</taxon>
        <taxon>Clostridia</taxon>
        <taxon>Eubacteriales</taxon>
        <taxon>Clostridiaceae</taxon>
        <taxon>Clostridium</taxon>
    </lineage>
</organism>
<dbReference type="PANTHER" id="PTHR21716:SF53">
    <property type="entry name" value="PERMEASE PERM-RELATED"/>
    <property type="match status" value="1"/>
</dbReference>
<keyword evidence="5 8" id="KW-0812">Transmembrane</keyword>
<dbReference type="GO" id="GO:0055085">
    <property type="term" value="P:transmembrane transport"/>
    <property type="evidence" value="ECO:0007669"/>
    <property type="project" value="TreeGrafter"/>
</dbReference>
<evidence type="ECO:0000256" key="5">
    <source>
        <dbReference type="ARBA" id="ARBA00022692"/>
    </source>
</evidence>
<feature type="transmembrane region" description="Helical" evidence="8">
    <location>
        <begin position="235"/>
        <end position="260"/>
    </location>
</feature>
<comment type="similarity">
    <text evidence="2">Belongs to the autoinducer-2 exporter (AI-2E) (TC 2.A.86) family.</text>
</comment>
<evidence type="ECO:0000256" key="7">
    <source>
        <dbReference type="ARBA" id="ARBA00023136"/>
    </source>
</evidence>
<evidence type="ECO:0000256" key="1">
    <source>
        <dbReference type="ARBA" id="ARBA00004651"/>
    </source>
</evidence>
<evidence type="ECO:0000256" key="3">
    <source>
        <dbReference type="ARBA" id="ARBA00022448"/>
    </source>
</evidence>
<dbReference type="Pfam" id="PF01594">
    <property type="entry name" value="AI-2E_transport"/>
    <property type="match status" value="1"/>
</dbReference>
<protein>
    <submittedName>
        <fullName evidence="9">Putative permease</fullName>
    </submittedName>
</protein>
<evidence type="ECO:0000256" key="8">
    <source>
        <dbReference type="SAM" id="Phobius"/>
    </source>
</evidence>
<name>W6RUE9_9CLOT</name>
<dbReference type="OrthoDB" id="9793390at2"/>
<evidence type="ECO:0000256" key="6">
    <source>
        <dbReference type="ARBA" id="ARBA00022989"/>
    </source>
</evidence>
<feature type="transmembrane region" description="Helical" evidence="8">
    <location>
        <begin position="41"/>
        <end position="62"/>
    </location>
</feature>
<evidence type="ECO:0000313" key="9">
    <source>
        <dbReference type="EMBL" id="CDM68276.1"/>
    </source>
</evidence>
<dbReference type="STRING" id="1216932.CM240_1112"/>
<keyword evidence="4" id="KW-1003">Cell membrane</keyword>
<dbReference type="InterPro" id="IPR002549">
    <property type="entry name" value="AI-2E-like"/>
</dbReference>
<keyword evidence="7 8" id="KW-0472">Membrane</keyword>
<reference evidence="9 10" key="1">
    <citation type="submission" date="2013-11" db="EMBL/GenBank/DDBJ databases">
        <title>Complete genome sequence of Clostridum sp. M2/40.</title>
        <authorList>
            <person name="Wibberg D."/>
            <person name="Puehler A."/>
            <person name="Schlueter A."/>
        </authorList>
    </citation>
    <scope>NUCLEOTIDE SEQUENCE [LARGE SCALE GENOMIC DNA]</scope>
    <source>
        <strain evidence="10">M2/40</strain>
    </source>
</reference>
<dbReference type="Proteomes" id="UP000019426">
    <property type="component" value="Chromosome M2/40_rep1"/>
</dbReference>
<evidence type="ECO:0000256" key="2">
    <source>
        <dbReference type="ARBA" id="ARBA00009773"/>
    </source>
</evidence>
<dbReference type="EMBL" id="HG917868">
    <property type="protein sequence ID" value="CDM68276.1"/>
    <property type="molecule type" value="Genomic_DNA"/>
</dbReference>
<dbReference type="AlphaFoldDB" id="W6RUE9"/>
<keyword evidence="10" id="KW-1185">Reference proteome</keyword>
<dbReference type="HOGENOM" id="CLU_031275_2_0_9"/>
<feature type="transmembrane region" description="Helical" evidence="8">
    <location>
        <begin position="167"/>
        <end position="187"/>
    </location>
</feature>
<feature type="transmembrane region" description="Helical" evidence="8">
    <location>
        <begin position="12"/>
        <end position="35"/>
    </location>
</feature>
<dbReference type="RefSeq" id="WP_044037214.1">
    <property type="nucleotide sequence ID" value="NZ_HG917868.1"/>
</dbReference>
<evidence type="ECO:0000256" key="4">
    <source>
        <dbReference type="ARBA" id="ARBA00022475"/>
    </source>
</evidence>
<feature type="transmembrane region" description="Helical" evidence="8">
    <location>
        <begin position="74"/>
        <end position="96"/>
    </location>
</feature>
<dbReference type="PATRIC" id="fig|1216932.3.peg.1102"/>
<dbReference type="GO" id="GO:0005886">
    <property type="term" value="C:plasma membrane"/>
    <property type="evidence" value="ECO:0007669"/>
    <property type="project" value="UniProtKB-SubCell"/>
</dbReference>
<keyword evidence="3" id="KW-0813">Transport</keyword>
<feature type="transmembrane region" description="Helical" evidence="8">
    <location>
        <begin position="272"/>
        <end position="299"/>
    </location>
</feature>
<evidence type="ECO:0000313" key="10">
    <source>
        <dbReference type="Proteomes" id="UP000019426"/>
    </source>
</evidence>
<keyword evidence="6 8" id="KW-1133">Transmembrane helix</keyword>
<proteinExistence type="inferred from homology"/>